<organism evidence="2 3">
    <name type="scientific">Antrihabitans stalactiti</name>
    <dbReference type="NCBI Taxonomy" id="2584121"/>
    <lineage>
        <taxon>Bacteria</taxon>
        <taxon>Bacillati</taxon>
        <taxon>Actinomycetota</taxon>
        <taxon>Actinomycetes</taxon>
        <taxon>Mycobacteriales</taxon>
        <taxon>Nocardiaceae</taxon>
        <taxon>Antrihabitans</taxon>
    </lineage>
</organism>
<dbReference type="SUPFAM" id="SSF69318">
    <property type="entry name" value="Integrin alpha N-terminal domain"/>
    <property type="match status" value="1"/>
</dbReference>
<sequence>MSGIEYCFGTGDAAVNVWTSAADLDLGASGGTDAVGLDFDGDGRFDDAMWDSNADGIADLAALDIDDDGAFDHFYADPSGHGVWDRSVQPPGSTTDGGDHVTWTDGRGESRNVERWSPGLMTVAYQGDGVTDDAVIDVDHDRQADAVLIGGTKSRYSGMLVSGHPDVALVDSDGDGVLDATIGRGEPGFIG</sequence>
<evidence type="ECO:0000256" key="1">
    <source>
        <dbReference type="SAM" id="MobiDB-lite"/>
    </source>
</evidence>
<protein>
    <submittedName>
        <fullName evidence="2">Uncharacterized protein</fullName>
    </submittedName>
</protein>
<reference evidence="2 3" key="1">
    <citation type="submission" date="2019-05" db="EMBL/GenBank/DDBJ databases">
        <authorList>
            <person name="Lee S.D."/>
        </authorList>
    </citation>
    <scope>NUCLEOTIDE SEQUENCE [LARGE SCALE GENOMIC DNA]</scope>
    <source>
        <strain evidence="2 3">YC2-7</strain>
    </source>
</reference>
<gene>
    <name evidence="2" type="ORF">FGL95_09950</name>
</gene>
<evidence type="ECO:0000313" key="2">
    <source>
        <dbReference type="EMBL" id="NMN95352.1"/>
    </source>
</evidence>
<accession>A0A848KF62</accession>
<comment type="caution">
    <text evidence="2">The sequence shown here is derived from an EMBL/GenBank/DDBJ whole genome shotgun (WGS) entry which is preliminary data.</text>
</comment>
<keyword evidence="3" id="KW-1185">Reference proteome</keyword>
<evidence type="ECO:0000313" key="3">
    <source>
        <dbReference type="Proteomes" id="UP000535543"/>
    </source>
</evidence>
<feature type="region of interest" description="Disordered" evidence="1">
    <location>
        <begin position="82"/>
        <end position="112"/>
    </location>
</feature>
<dbReference type="Proteomes" id="UP000535543">
    <property type="component" value="Unassembled WGS sequence"/>
</dbReference>
<reference evidence="2 3" key="2">
    <citation type="submission" date="2020-06" db="EMBL/GenBank/DDBJ databases">
        <title>Antribacter stalactiti gen. nov., sp. nov., a new member of the family Nacardiaceae isolated from a cave.</title>
        <authorList>
            <person name="Kim I.S."/>
        </authorList>
    </citation>
    <scope>NUCLEOTIDE SEQUENCE [LARGE SCALE GENOMIC DNA]</scope>
    <source>
        <strain evidence="2 3">YC2-7</strain>
    </source>
</reference>
<proteinExistence type="predicted"/>
<dbReference type="EMBL" id="VCQU01000003">
    <property type="protein sequence ID" value="NMN95352.1"/>
    <property type="molecule type" value="Genomic_DNA"/>
</dbReference>
<dbReference type="RefSeq" id="WP_169586167.1">
    <property type="nucleotide sequence ID" value="NZ_VCQU01000003.1"/>
</dbReference>
<name>A0A848KF62_9NOCA</name>
<dbReference type="InterPro" id="IPR028994">
    <property type="entry name" value="Integrin_alpha_N"/>
</dbReference>
<dbReference type="AlphaFoldDB" id="A0A848KF62"/>